<feature type="signal peptide" evidence="1">
    <location>
        <begin position="1"/>
        <end position="24"/>
    </location>
</feature>
<sequence length="98" mass="10993">MKIKIGLVAASLFGAIAASPAASAMPIAPAPATPQASDVEQVRMVCDAWGRCFWRPNVYGYYGPRPYYGPRYYGPRYYGPRPYGPRPYGPRYYGYRGW</sequence>
<dbReference type="EMBL" id="CP044543">
    <property type="protein sequence ID" value="QFI76212.1"/>
    <property type="molecule type" value="Genomic_DNA"/>
</dbReference>
<evidence type="ECO:0000256" key="1">
    <source>
        <dbReference type="SAM" id="SignalP"/>
    </source>
</evidence>
<proteinExistence type="predicted"/>
<keyword evidence="1" id="KW-0732">Signal</keyword>
<dbReference type="RefSeq" id="WP_151649700.1">
    <property type="nucleotide sequence ID" value="NZ_CP044543.1"/>
</dbReference>
<evidence type="ECO:0008006" key="4">
    <source>
        <dbReference type="Google" id="ProtNLM"/>
    </source>
</evidence>
<organism evidence="2 3">
    <name type="scientific">Bradyrhizobium betae</name>
    <dbReference type="NCBI Taxonomy" id="244734"/>
    <lineage>
        <taxon>Bacteria</taxon>
        <taxon>Pseudomonadati</taxon>
        <taxon>Pseudomonadota</taxon>
        <taxon>Alphaproteobacteria</taxon>
        <taxon>Hyphomicrobiales</taxon>
        <taxon>Nitrobacteraceae</taxon>
        <taxon>Bradyrhizobium</taxon>
    </lineage>
</organism>
<dbReference type="AlphaFoldDB" id="A0A5P6PCZ1"/>
<evidence type="ECO:0000313" key="2">
    <source>
        <dbReference type="EMBL" id="QFI76212.1"/>
    </source>
</evidence>
<reference evidence="3" key="1">
    <citation type="submission" date="2019-10" db="EMBL/GenBank/DDBJ databases">
        <title>Complete Genome Sequence of Bradyrhizobium betae type strain PL7HG1T.</title>
        <authorList>
            <person name="Bromfield E.S.P."/>
            <person name="Cloutier S."/>
        </authorList>
    </citation>
    <scope>NUCLEOTIDE SEQUENCE [LARGE SCALE GENOMIC DNA]</scope>
    <source>
        <strain evidence="3">PL7HG1</strain>
    </source>
</reference>
<protein>
    <recommendedName>
        <fullName evidence="4">DUF3300 domain-containing protein</fullName>
    </recommendedName>
</protein>
<evidence type="ECO:0000313" key="3">
    <source>
        <dbReference type="Proteomes" id="UP000325641"/>
    </source>
</evidence>
<gene>
    <name evidence="2" type="ORF">F8237_29725</name>
</gene>
<dbReference type="Proteomes" id="UP000325641">
    <property type="component" value="Chromosome"/>
</dbReference>
<name>A0A5P6PCZ1_9BRAD</name>
<feature type="chain" id="PRO_5024865996" description="DUF3300 domain-containing protein" evidence="1">
    <location>
        <begin position="25"/>
        <end position="98"/>
    </location>
</feature>
<accession>A0A5P6PCZ1</accession>
<dbReference type="KEGG" id="bbet:F8237_29725"/>